<dbReference type="Pfam" id="PF06338">
    <property type="entry name" value="ComK"/>
    <property type="match status" value="1"/>
</dbReference>
<dbReference type="AlphaFoldDB" id="A0A6L3V910"/>
<name>A0A6L3V910_9BACI</name>
<comment type="caution">
    <text evidence="1">The sequence shown here is derived from an EMBL/GenBank/DDBJ whole genome shotgun (WGS) entry which is preliminary data.</text>
</comment>
<sequence length="102" mass="11902">MYDLNLFYNKSAKHEDCVCFNPFHIKRTSSLNRKTSIMYSNGKNKIIPAKLSSFNDKLKQAEQLEEMTGDTCFMILNNPNDTIFSSKHQYTFIENFEMALCI</sequence>
<evidence type="ECO:0000313" key="1">
    <source>
        <dbReference type="EMBL" id="KAB2336835.1"/>
    </source>
</evidence>
<dbReference type="Proteomes" id="UP000481030">
    <property type="component" value="Unassembled WGS sequence"/>
</dbReference>
<dbReference type="GO" id="GO:0030420">
    <property type="term" value="P:establishment of competence for transformation"/>
    <property type="evidence" value="ECO:0007669"/>
    <property type="project" value="InterPro"/>
</dbReference>
<dbReference type="EMBL" id="WBOS01000003">
    <property type="protein sequence ID" value="KAB2336835.1"/>
    <property type="molecule type" value="Genomic_DNA"/>
</dbReference>
<organism evidence="1 2">
    <name type="scientific">Cytobacillus depressus</name>
    <dbReference type="NCBI Taxonomy" id="1602942"/>
    <lineage>
        <taxon>Bacteria</taxon>
        <taxon>Bacillati</taxon>
        <taxon>Bacillota</taxon>
        <taxon>Bacilli</taxon>
        <taxon>Bacillales</taxon>
        <taxon>Bacillaceae</taxon>
        <taxon>Cytobacillus</taxon>
    </lineage>
</organism>
<gene>
    <name evidence="1" type="ORF">F7731_09345</name>
</gene>
<accession>A0A6L3V910</accession>
<protein>
    <submittedName>
        <fullName evidence="1">Uncharacterized protein</fullName>
    </submittedName>
</protein>
<dbReference type="OrthoDB" id="2731896at2"/>
<keyword evidence="2" id="KW-1185">Reference proteome</keyword>
<reference evidence="1 2" key="1">
    <citation type="journal article" date="2016" name="Antonie Van Leeuwenhoek">
        <title>Bacillus depressus sp. nov., isolated from soil of a sunflower field.</title>
        <authorList>
            <person name="Wei X."/>
            <person name="Xin D."/>
            <person name="Xin Y."/>
            <person name="Zhang H."/>
            <person name="Wang T."/>
            <person name="Zhang J."/>
        </authorList>
    </citation>
    <scope>NUCLEOTIDE SEQUENCE [LARGE SCALE GENOMIC DNA]</scope>
    <source>
        <strain evidence="1 2">BZ1</strain>
    </source>
</reference>
<proteinExistence type="predicted"/>
<dbReference type="InterPro" id="IPR010461">
    <property type="entry name" value="ComK"/>
</dbReference>
<evidence type="ECO:0000313" key="2">
    <source>
        <dbReference type="Proteomes" id="UP000481030"/>
    </source>
</evidence>
<dbReference type="RefSeq" id="WP_151534792.1">
    <property type="nucleotide sequence ID" value="NZ_WBOS01000003.1"/>
</dbReference>